<proteinExistence type="inferred from homology"/>
<gene>
    <name evidence="6" type="ORF">EV421DRAFT_59804</name>
</gene>
<dbReference type="Pfam" id="PF01535">
    <property type="entry name" value="PPR"/>
    <property type="match status" value="2"/>
</dbReference>
<dbReference type="InterPro" id="IPR011990">
    <property type="entry name" value="TPR-like_helical_dom_sf"/>
</dbReference>
<evidence type="ECO:0000256" key="5">
    <source>
        <dbReference type="PROSITE-ProRule" id="PRU00708"/>
    </source>
</evidence>
<dbReference type="Gene3D" id="1.25.40.10">
    <property type="entry name" value="Tetratricopeptide repeat domain"/>
    <property type="match status" value="3"/>
</dbReference>
<keyword evidence="7" id="KW-1185">Reference proteome</keyword>
<dbReference type="Pfam" id="PF13812">
    <property type="entry name" value="PPR_3"/>
    <property type="match status" value="1"/>
</dbReference>
<feature type="repeat" description="PPR" evidence="5">
    <location>
        <begin position="199"/>
        <end position="233"/>
    </location>
</feature>
<reference evidence="6" key="1">
    <citation type="submission" date="2023-06" db="EMBL/GenBank/DDBJ databases">
        <authorList>
            <consortium name="Lawrence Berkeley National Laboratory"/>
            <person name="Ahrendt S."/>
            <person name="Sahu N."/>
            <person name="Indic B."/>
            <person name="Wong-Bajracharya J."/>
            <person name="Merenyi Z."/>
            <person name="Ke H.-M."/>
            <person name="Monk M."/>
            <person name="Kocsube S."/>
            <person name="Drula E."/>
            <person name="Lipzen A."/>
            <person name="Balint B."/>
            <person name="Henrissat B."/>
            <person name="Andreopoulos B."/>
            <person name="Martin F.M."/>
            <person name="Harder C.B."/>
            <person name="Rigling D."/>
            <person name="Ford K.L."/>
            <person name="Foster G.D."/>
            <person name="Pangilinan J."/>
            <person name="Papanicolaou A."/>
            <person name="Barry K."/>
            <person name="LaButti K."/>
            <person name="Viragh M."/>
            <person name="Koriabine M."/>
            <person name="Yan M."/>
            <person name="Riley R."/>
            <person name="Champramary S."/>
            <person name="Plett K.L."/>
            <person name="Tsai I.J."/>
            <person name="Slot J."/>
            <person name="Sipos G."/>
            <person name="Plett J."/>
            <person name="Nagy L.G."/>
            <person name="Grigoriev I.V."/>
        </authorList>
    </citation>
    <scope>NUCLEOTIDE SEQUENCE</scope>
    <source>
        <strain evidence="6">FPL87.14</strain>
    </source>
</reference>
<keyword evidence="2" id="KW-0677">Repeat</keyword>
<dbReference type="Proteomes" id="UP001175226">
    <property type="component" value="Unassembled WGS sequence"/>
</dbReference>
<dbReference type="AlphaFoldDB" id="A0AA39KAV7"/>
<protein>
    <recommendedName>
        <fullName evidence="8">Pentacotripeptide-repeat region of PRORP domain-containing protein</fullName>
    </recommendedName>
</protein>
<comment type="function">
    <text evidence="3">Regulates mitochondrial small subunit maturation by controlling 15S rRNA 5'-end processing. Localizes to the 5' precursor of the 15S rRNA in a position that is subsequently occupied by mS47 in the mature yeast mtSSU. Uses structure and sequence-specific RNA recognition, binding to a single-stranded region of the precursor and specifically recognizing bases -6 to -1. The exchange of Ccm1 for mS47 is coupled to the irreversible removal of precursor rRNA that is accompanied by conformational changes of the mitoribosomal proteins uS5m and mS26. These conformational changes signal completion of 5'-end rRNA processing through protection of the mature 5'-end of the 15S rRNA and stabilization of mS47. The removal of the 5' precursor together with the dissociation of Ccm1 may be catalyzed by the 5'-3' exoribonuclease Pet127. Involved in the specific removal of group I introns in mitochondrial encoded transcripts.</text>
</comment>
<evidence type="ECO:0000256" key="3">
    <source>
        <dbReference type="ARBA" id="ARBA00044493"/>
    </source>
</evidence>
<dbReference type="PANTHER" id="PTHR47447">
    <property type="entry name" value="OS03G0856100 PROTEIN"/>
    <property type="match status" value="1"/>
</dbReference>
<feature type="repeat" description="PPR" evidence="5">
    <location>
        <begin position="616"/>
        <end position="650"/>
    </location>
</feature>
<comment type="caution">
    <text evidence="6">The sequence shown here is derived from an EMBL/GenBank/DDBJ whole genome shotgun (WGS) entry which is preliminary data.</text>
</comment>
<dbReference type="PANTHER" id="PTHR47447:SF23">
    <property type="entry name" value="PENTACOTRIPEPTIDE-REPEAT REGION OF PRORP DOMAIN-CONTAINING PROTEIN"/>
    <property type="match status" value="1"/>
</dbReference>
<evidence type="ECO:0000256" key="4">
    <source>
        <dbReference type="ARBA" id="ARBA00044511"/>
    </source>
</evidence>
<comment type="subunit">
    <text evidence="4">Binds to mitochondrial small subunit 15S rRNA.</text>
</comment>
<sequence length="789" mass="88396">MLKRTGLFPRPYLDQTFAASKHPRPCPSCLRFLPSAATVRRRAGPDLSQPPLPVPSRLSAVSAAVLLSHLISNSPTLDLLSCRVRQSPALTTFFSRSKDVRLLSEQVARYAPRHTPSVIHLALLWGCPLHVNVYECTSHHLAMEKQWDTVLAVVLAATQRVRVTTRLLNWRVRALLQVKDYASLEHVLDEFIKYGVNPNRRTYHLILSGFLQNGDLPRSKDILHKMESDGIHPDAFTYTLLAIYYRTLGPNSQVQDVAVASLEDIPMTTATSILNCLLRMRMEANDTDGIISILAQFSYHHILPVITVVTRMDPTAESPFVLSPIMPDAATYATSINYMASRHDIPGAMHVLHGMISVGLSPRSETITALLHVLFVANDHPTAIRLVAAMCKPESASFFKALMISPSHNSLPLDPQGIQPDVGIFNAFMKGTLRLHGLTGAIPILQIMYMHRVRPNSGTLEILISHLVAVERTPPHMVSRVMQTFVTSHIHPNLRHLHVIFSSIIRHERYLLYGVGWNRTAARFSPTRSYQDLPFPQEDVLTGVAEDFDPVAGISPPRNPSYDKHLRPFLDSLASRNTRSDSATLALRLKRDATRLEVSSSQAVFDTLLRRGFMPNEYHYSALMEGYTRSGDLESAKNLLDTAIKAGLKPNALMFTILIVGYAREGNPEQSMEVFVQMITSGIRPDVPSIDAVASAFFAVGAYKAARRTLMSLWHHIEPFPDHLQEASLREIAVEFRQLERKNIRGKLQEEELHRTLTSIRHILNTHSGGISCGLYMNGMELYFNLMRK</sequence>
<dbReference type="PROSITE" id="PS51375">
    <property type="entry name" value="PPR"/>
    <property type="match status" value="3"/>
</dbReference>
<dbReference type="NCBIfam" id="TIGR00756">
    <property type="entry name" value="PPR"/>
    <property type="match status" value="3"/>
</dbReference>
<name>A0AA39KAV7_9AGAR</name>
<dbReference type="InterPro" id="IPR002885">
    <property type="entry name" value="PPR_rpt"/>
</dbReference>
<evidence type="ECO:0000313" key="7">
    <source>
        <dbReference type="Proteomes" id="UP001175226"/>
    </source>
</evidence>
<feature type="repeat" description="PPR" evidence="5">
    <location>
        <begin position="651"/>
        <end position="685"/>
    </location>
</feature>
<organism evidence="6 7">
    <name type="scientific">Armillaria borealis</name>
    <dbReference type="NCBI Taxonomy" id="47425"/>
    <lineage>
        <taxon>Eukaryota</taxon>
        <taxon>Fungi</taxon>
        <taxon>Dikarya</taxon>
        <taxon>Basidiomycota</taxon>
        <taxon>Agaricomycotina</taxon>
        <taxon>Agaricomycetes</taxon>
        <taxon>Agaricomycetidae</taxon>
        <taxon>Agaricales</taxon>
        <taxon>Marasmiineae</taxon>
        <taxon>Physalacriaceae</taxon>
        <taxon>Armillaria</taxon>
    </lineage>
</organism>
<evidence type="ECO:0000256" key="1">
    <source>
        <dbReference type="ARBA" id="ARBA00006192"/>
    </source>
</evidence>
<evidence type="ECO:0008006" key="8">
    <source>
        <dbReference type="Google" id="ProtNLM"/>
    </source>
</evidence>
<accession>A0AA39KAV7</accession>
<comment type="similarity">
    <text evidence="1">Belongs to the CCM1 family.</text>
</comment>
<evidence type="ECO:0000256" key="2">
    <source>
        <dbReference type="ARBA" id="ARBA00022737"/>
    </source>
</evidence>
<dbReference type="EMBL" id="JAUEPT010000001">
    <property type="protein sequence ID" value="KAK0456431.1"/>
    <property type="molecule type" value="Genomic_DNA"/>
</dbReference>
<evidence type="ECO:0000313" key="6">
    <source>
        <dbReference type="EMBL" id="KAK0456431.1"/>
    </source>
</evidence>